<sequence length="228" mass="26653">MQEKPIYILIISLLFCSCDFTTAEQYYDLAYELEEKGKYAEAIPYLDKAIEKKADFKPALLNRGADKSILKDYNGAIADYKMILKYDADNTQALMNIGNNYKRLDDNENAVLFYTKALNTKGAIKSDSIYIDINIYGQWDREADYYVRKYEIEFERGISYIHLKKYQLAIKDLKQSVEYQYELPDALSWLGEAYYYSKDTLNARKYLTKASKYGMLDAQELLKRLDSI</sequence>
<dbReference type="Gene3D" id="1.25.40.10">
    <property type="entry name" value="Tetratricopeptide repeat domain"/>
    <property type="match status" value="2"/>
</dbReference>
<dbReference type="Pfam" id="PF13181">
    <property type="entry name" value="TPR_8"/>
    <property type="match status" value="2"/>
</dbReference>
<dbReference type="PROSITE" id="PS50175">
    <property type="entry name" value="ASP_PROT_RETROV"/>
    <property type="match status" value="1"/>
</dbReference>
<keyword evidence="1" id="KW-0677">Repeat</keyword>
<dbReference type="PROSITE" id="PS50005">
    <property type="entry name" value="TPR"/>
    <property type="match status" value="1"/>
</dbReference>
<evidence type="ECO:0000256" key="1">
    <source>
        <dbReference type="ARBA" id="ARBA00022737"/>
    </source>
</evidence>
<proteinExistence type="predicted"/>
<dbReference type="Proteomes" id="UP000505306">
    <property type="component" value="Chromosome"/>
</dbReference>
<evidence type="ECO:0000313" key="5">
    <source>
        <dbReference type="EMBL" id="QIE58713.1"/>
    </source>
</evidence>
<dbReference type="InterPro" id="IPR011990">
    <property type="entry name" value="TPR-like_helical_dom_sf"/>
</dbReference>
<dbReference type="SMART" id="SM00028">
    <property type="entry name" value="TPR"/>
    <property type="match status" value="4"/>
</dbReference>
<evidence type="ECO:0000259" key="4">
    <source>
        <dbReference type="PROSITE" id="PS50175"/>
    </source>
</evidence>
<dbReference type="SUPFAM" id="SSF48452">
    <property type="entry name" value="TPR-like"/>
    <property type="match status" value="1"/>
</dbReference>
<keyword evidence="2 3" id="KW-0802">TPR repeat</keyword>
<dbReference type="GO" id="GO:0004190">
    <property type="term" value="F:aspartic-type endopeptidase activity"/>
    <property type="evidence" value="ECO:0007669"/>
    <property type="project" value="InterPro"/>
</dbReference>
<dbReference type="InterPro" id="IPR050498">
    <property type="entry name" value="Ycf3"/>
</dbReference>
<dbReference type="InterPro" id="IPR001995">
    <property type="entry name" value="Peptidase_A2_cat"/>
</dbReference>
<evidence type="ECO:0000313" key="6">
    <source>
        <dbReference type="Proteomes" id="UP000505306"/>
    </source>
</evidence>
<accession>A0A6G6GJX3</accession>
<dbReference type="InterPro" id="IPR019734">
    <property type="entry name" value="TPR_rpt"/>
</dbReference>
<keyword evidence="6" id="KW-1185">Reference proteome</keyword>
<dbReference type="GO" id="GO:0006508">
    <property type="term" value="P:proteolysis"/>
    <property type="evidence" value="ECO:0007669"/>
    <property type="project" value="InterPro"/>
</dbReference>
<dbReference type="AlphaFoldDB" id="A0A6G6GJX3"/>
<name>A0A6G6GJX3_9FLAO</name>
<dbReference type="EMBL" id="CP049057">
    <property type="protein sequence ID" value="QIE58713.1"/>
    <property type="molecule type" value="Genomic_DNA"/>
</dbReference>
<dbReference type="PANTHER" id="PTHR44858">
    <property type="entry name" value="TETRATRICOPEPTIDE REPEAT PROTEIN 6"/>
    <property type="match status" value="1"/>
</dbReference>
<organism evidence="5 6">
    <name type="scientific">Rasiella rasia</name>
    <dbReference type="NCBI Taxonomy" id="2744027"/>
    <lineage>
        <taxon>Bacteria</taxon>
        <taxon>Pseudomonadati</taxon>
        <taxon>Bacteroidota</taxon>
        <taxon>Flavobacteriia</taxon>
        <taxon>Flavobacteriales</taxon>
        <taxon>Flavobacteriaceae</taxon>
        <taxon>Rasiella</taxon>
    </lineage>
</organism>
<dbReference type="KEGG" id="mgel:G5B37_03790"/>
<evidence type="ECO:0000256" key="3">
    <source>
        <dbReference type="PROSITE-ProRule" id="PRU00339"/>
    </source>
</evidence>
<protein>
    <submittedName>
        <fullName evidence="5">Tetratricopeptide repeat protein</fullName>
    </submittedName>
</protein>
<reference evidence="5 6" key="1">
    <citation type="submission" date="2020-02" db="EMBL/GenBank/DDBJ databases">
        <title>Complete genome sequence of Flavobacteriaceae bacterium.</title>
        <authorList>
            <person name="Kim S.-J."/>
            <person name="Kim Y.-S."/>
            <person name="Kim K.-H."/>
        </authorList>
    </citation>
    <scope>NUCLEOTIDE SEQUENCE [LARGE SCALE GENOMIC DNA]</scope>
    <source>
        <strain evidence="5 6">RR4-40</strain>
    </source>
</reference>
<dbReference type="RefSeq" id="WP_164678744.1">
    <property type="nucleotide sequence ID" value="NZ_CP049057.1"/>
</dbReference>
<dbReference type="PANTHER" id="PTHR44858:SF1">
    <property type="entry name" value="UDP-N-ACETYLGLUCOSAMINE--PEPTIDE N-ACETYLGLUCOSAMINYLTRANSFERASE SPINDLY-RELATED"/>
    <property type="match status" value="1"/>
</dbReference>
<feature type="domain" description="Peptidase A2" evidence="4">
    <location>
        <begin position="57"/>
        <end position="138"/>
    </location>
</feature>
<evidence type="ECO:0000256" key="2">
    <source>
        <dbReference type="ARBA" id="ARBA00022803"/>
    </source>
</evidence>
<feature type="repeat" description="TPR" evidence="3">
    <location>
        <begin position="23"/>
        <end position="56"/>
    </location>
</feature>
<dbReference type="PROSITE" id="PS51257">
    <property type="entry name" value="PROKAR_LIPOPROTEIN"/>
    <property type="match status" value="1"/>
</dbReference>
<gene>
    <name evidence="5" type="ORF">G5B37_03790</name>
</gene>